<reference evidence="2" key="1">
    <citation type="journal article" date="2020" name="Stud. Mycol.">
        <title>101 Dothideomycetes genomes: a test case for predicting lifestyles and emergence of pathogens.</title>
        <authorList>
            <person name="Haridas S."/>
            <person name="Albert R."/>
            <person name="Binder M."/>
            <person name="Bloem J."/>
            <person name="Labutti K."/>
            <person name="Salamov A."/>
            <person name="Andreopoulos B."/>
            <person name="Baker S."/>
            <person name="Barry K."/>
            <person name="Bills G."/>
            <person name="Bluhm B."/>
            <person name="Cannon C."/>
            <person name="Castanera R."/>
            <person name="Culley D."/>
            <person name="Daum C."/>
            <person name="Ezra D."/>
            <person name="Gonzalez J."/>
            <person name="Henrissat B."/>
            <person name="Kuo A."/>
            <person name="Liang C."/>
            <person name="Lipzen A."/>
            <person name="Lutzoni F."/>
            <person name="Magnuson J."/>
            <person name="Mondo S."/>
            <person name="Nolan M."/>
            <person name="Ohm R."/>
            <person name="Pangilinan J."/>
            <person name="Park H.-J."/>
            <person name="Ramirez L."/>
            <person name="Alfaro M."/>
            <person name="Sun H."/>
            <person name="Tritt A."/>
            <person name="Yoshinaga Y."/>
            <person name="Zwiers L.-H."/>
            <person name="Turgeon B."/>
            <person name="Goodwin S."/>
            <person name="Spatafora J."/>
            <person name="Crous P."/>
            <person name="Grigoriev I."/>
        </authorList>
    </citation>
    <scope>NUCLEOTIDE SEQUENCE</scope>
    <source>
        <strain evidence="2">CBS 269.34</strain>
    </source>
</reference>
<sequence>MFVPETTSRPPEGMVMPHTEQLVFTILTQIPFIYLAFIAFRNLFKGDPTCFLFSIGGIIASSFEPIVDVLGFCYFPREGNWVVFEWMNRPIPLFVPTTYGWYVGGIGYWFWTMFEENGTTQRDIWGMWLRSWISNLILEYPALYMGVYTYYGYQPFTIGGFPLWFPAINAIAPMVGASMVHVMSPHLKGAARIAILPMISSSFAIAHGIAGWPMWVALSTDLGYQVTYPAALGTLSLLVTAVWSMSKQFPDTGSVKLDTKPKF</sequence>
<evidence type="ECO:0000256" key="1">
    <source>
        <dbReference type="SAM" id="Phobius"/>
    </source>
</evidence>
<organism evidence="2 3">
    <name type="scientific">Lophium mytilinum</name>
    <dbReference type="NCBI Taxonomy" id="390894"/>
    <lineage>
        <taxon>Eukaryota</taxon>
        <taxon>Fungi</taxon>
        <taxon>Dikarya</taxon>
        <taxon>Ascomycota</taxon>
        <taxon>Pezizomycotina</taxon>
        <taxon>Dothideomycetes</taxon>
        <taxon>Pleosporomycetidae</taxon>
        <taxon>Mytilinidiales</taxon>
        <taxon>Mytilinidiaceae</taxon>
        <taxon>Lophium</taxon>
    </lineage>
</organism>
<keyword evidence="1" id="KW-1133">Transmembrane helix</keyword>
<evidence type="ECO:0000313" key="2">
    <source>
        <dbReference type="EMBL" id="KAF2488419.1"/>
    </source>
</evidence>
<dbReference type="EMBL" id="MU004203">
    <property type="protein sequence ID" value="KAF2488419.1"/>
    <property type="molecule type" value="Genomic_DNA"/>
</dbReference>
<keyword evidence="1" id="KW-0812">Transmembrane</keyword>
<feature type="transmembrane region" description="Helical" evidence="1">
    <location>
        <begin position="163"/>
        <end position="182"/>
    </location>
</feature>
<accession>A0A6A6Q8P5</accession>
<feature type="transmembrane region" description="Helical" evidence="1">
    <location>
        <begin position="51"/>
        <end position="71"/>
    </location>
</feature>
<name>A0A6A6Q8P5_9PEZI</name>
<keyword evidence="3" id="KW-1185">Reference proteome</keyword>
<keyword evidence="1" id="KW-0472">Membrane</keyword>
<dbReference type="OrthoDB" id="4727520at2759"/>
<feature type="transmembrane region" description="Helical" evidence="1">
    <location>
        <begin position="194"/>
        <end position="215"/>
    </location>
</feature>
<gene>
    <name evidence="2" type="ORF">BU16DRAFT_226405</name>
</gene>
<feature type="transmembrane region" description="Helical" evidence="1">
    <location>
        <begin position="22"/>
        <end position="44"/>
    </location>
</feature>
<protein>
    <submittedName>
        <fullName evidence="2">Uncharacterized protein</fullName>
    </submittedName>
</protein>
<feature type="transmembrane region" description="Helical" evidence="1">
    <location>
        <begin position="91"/>
        <end position="111"/>
    </location>
</feature>
<dbReference type="Proteomes" id="UP000799750">
    <property type="component" value="Unassembled WGS sequence"/>
</dbReference>
<feature type="transmembrane region" description="Helical" evidence="1">
    <location>
        <begin position="132"/>
        <end position="151"/>
    </location>
</feature>
<evidence type="ECO:0000313" key="3">
    <source>
        <dbReference type="Proteomes" id="UP000799750"/>
    </source>
</evidence>
<dbReference type="AlphaFoldDB" id="A0A6A6Q8P5"/>
<feature type="transmembrane region" description="Helical" evidence="1">
    <location>
        <begin position="227"/>
        <end position="246"/>
    </location>
</feature>
<proteinExistence type="predicted"/>